<evidence type="ECO:0000256" key="1">
    <source>
        <dbReference type="SAM" id="MobiDB-lite"/>
    </source>
</evidence>
<reference evidence="3 4" key="1">
    <citation type="submission" date="2020-10" db="EMBL/GenBank/DDBJ databases">
        <title>Sequencing the genomes of 1000 actinobacteria strains.</title>
        <authorList>
            <person name="Klenk H.-P."/>
        </authorList>
    </citation>
    <scope>NUCLEOTIDE SEQUENCE [LARGE SCALE GENOMIC DNA]</scope>
    <source>
        <strain evidence="3 4">DSM 45157</strain>
    </source>
</reference>
<name>A0ABR9HP07_9ACTN</name>
<dbReference type="Proteomes" id="UP000598217">
    <property type="component" value="Unassembled WGS sequence"/>
</dbReference>
<proteinExistence type="predicted"/>
<keyword evidence="2" id="KW-0472">Membrane</keyword>
<gene>
    <name evidence="3" type="ORF">H4W79_004932</name>
</gene>
<dbReference type="RefSeq" id="WP_373295625.1">
    <property type="nucleotide sequence ID" value="NZ_BMXJ01000001.1"/>
</dbReference>
<dbReference type="PANTHER" id="PTHR36833:SF1">
    <property type="entry name" value="INTEGRAL MEMBRANE TRANSPORT PROTEIN"/>
    <property type="match status" value="1"/>
</dbReference>
<dbReference type="Pfam" id="PF06182">
    <property type="entry name" value="ABC2_membrane_6"/>
    <property type="match status" value="1"/>
</dbReference>
<keyword evidence="4" id="KW-1185">Reference proteome</keyword>
<comment type="caution">
    <text evidence="3">The sequence shown here is derived from an EMBL/GenBank/DDBJ whole genome shotgun (WGS) entry which is preliminary data.</text>
</comment>
<keyword evidence="2" id="KW-0812">Transmembrane</keyword>
<feature type="transmembrane region" description="Helical" evidence="2">
    <location>
        <begin position="152"/>
        <end position="170"/>
    </location>
</feature>
<organism evidence="3 4">
    <name type="scientific">Nocardiopsis terrae</name>
    <dbReference type="NCBI Taxonomy" id="372655"/>
    <lineage>
        <taxon>Bacteria</taxon>
        <taxon>Bacillati</taxon>
        <taxon>Actinomycetota</taxon>
        <taxon>Actinomycetes</taxon>
        <taxon>Streptosporangiales</taxon>
        <taxon>Nocardiopsidaceae</taxon>
        <taxon>Nocardiopsis</taxon>
    </lineage>
</organism>
<protein>
    <submittedName>
        <fullName evidence="3">ABC-2 type transport system permease protein</fullName>
    </submittedName>
</protein>
<accession>A0ABR9HP07</accession>
<dbReference type="PANTHER" id="PTHR36833">
    <property type="entry name" value="SLR0610 PROTEIN-RELATED"/>
    <property type="match status" value="1"/>
</dbReference>
<keyword evidence="2" id="KW-1133">Transmembrane helix</keyword>
<sequence>MADLLPANAPEAPRPPRPPRPGPRDGFLREVRRALRAYVLLAWTWCRAVAQYPMALSLLTFGVALSSLAEMGAVAVVFGHAGTLAGFSVYEGLLVYALAATAFGTADFLMGSVERLGEHIRSGSFDTMLVRPVPPLVQLATDQFSPRRLGKAVPALIVLVFVLVVCDVDWTAGRVLMLPVLVVSGVVICCSVWLLGGCLQFFVLDARQAANSLTYGGQALTEYPVAIYGRSLVRAVTFVVPLAFVSWQPALYLLDRPDPTGLPGVLRFLGPLVAVVLALAAALVWRLGLRHYRSTGS</sequence>
<evidence type="ECO:0000256" key="2">
    <source>
        <dbReference type="SAM" id="Phobius"/>
    </source>
</evidence>
<feature type="transmembrane region" description="Helical" evidence="2">
    <location>
        <begin position="265"/>
        <end position="285"/>
    </location>
</feature>
<feature type="transmembrane region" description="Helical" evidence="2">
    <location>
        <begin position="225"/>
        <end position="245"/>
    </location>
</feature>
<dbReference type="InterPro" id="IPR010390">
    <property type="entry name" value="ABC-2_transporter-like"/>
</dbReference>
<feature type="transmembrane region" description="Helical" evidence="2">
    <location>
        <begin position="176"/>
        <end position="204"/>
    </location>
</feature>
<feature type="compositionally biased region" description="Low complexity" evidence="1">
    <location>
        <begin position="1"/>
        <end position="11"/>
    </location>
</feature>
<feature type="region of interest" description="Disordered" evidence="1">
    <location>
        <begin position="1"/>
        <end position="25"/>
    </location>
</feature>
<evidence type="ECO:0000313" key="3">
    <source>
        <dbReference type="EMBL" id="MBE1460718.1"/>
    </source>
</evidence>
<evidence type="ECO:0000313" key="4">
    <source>
        <dbReference type="Proteomes" id="UP000598217"/>
    </source>
</evidence>
<dbReference type="EMBL" id="JADBDY010000001">
    <property type="protein sequence ID" value="MBE1460718.1"/>
    <property type="molecule type" value="Genomic_DNA"/>
</dbReference>
<feature type="compositionally biased region" description="Pro residues" evidence="1">
    <location>
        <begin position="12"/>
        <end position="21"/>
    </location>
</feature>